<feature type="compositionally biased region" description="Basic and acidic residues" evidence="1">
    <location>
        <begin position="1"/>
        <end position="24"/>
    </location>
</feature>
<feature type="compositionally biased region" description="Polar residues" evidence="1">
    <location>
        <begin position="28"/>
        <end position="38"/>
    </location>
</feature>
<proteinExistence type="predicted"/>
<organism evidence="2 3">
    <name type="scientific">Miscanthus lutarioriparius</name>
    <dbReference type="NCBI Taxonomy" id="422564"/>
    <lineage>
        <taxon>Eukaryota</taxon>
        <taxon>Viridiplantae</taxon>
        <taxon>Streptophyta</taxon>
        <taxon>Embryophyta</taxon>
        <taxon>Tracheophyta</taxon>
        <taxon>Spermatophyta</taxon>
        <taxon>Magnoliopsida</taxon>
        <taxon>Liliopsida</taxon>
        <taxon>Poales</taxon>
        <taxon>Poaceae</taxon>
        <taxon>PACMAD clade</taxon>
        <taxon>Panicoideae</taxon>
        <taxon>Andropogonodae</taxon>
        <taxon>Andropogoneae</taxon>
        <taxon>Saccharinae</taxon>
        <taxon>Miscanthus</taxon>
    </lineage>
</organism>
<evidence type="ECO:0000313" key="2">
    <source>
        <dbReference type="EMBL" id="CAD6257778.1"/>
    </source>
</evidence>
<name>A0A811QHD4_9POAL</name>
<evidence type="ECO:0000313" key="3">
    <source>
        <dbReference type="Proteomes" id="UP000604825"/>
    </source>
</evidence>
<comment type="caution">
    <text evidence="2">The sequence shown here is derived from an EMBL/GenBank/DDBJ whole genome shotgun (WGS) entry which is preliminary data.</text>
</comment>
<keyword evidence="3" id="KW-1185">Reference proteome</keyword>
<feature type="region of interest" description="Disordered" evidence="1">
    <location>
        <begin position="1"/>
        <end position="43"/>
    </location>
</feature>
<gene>
    <name evidence="2" type="ORF">NCGR_LOCUS41262</name>
</gene>
<dbReference type="Proteomes" id="UP000604825">
    <property type="component" value="Unassembled WGS sequence"/>
</dbReference>
<accession>A0A811QHD4</accession>
<evidence type="ECO:0000256" key="1">
    <source>
        <dbReference type="SAM" id="MobiDB-lite"/>
    </source>
</evidence>
<sequence>MEALRQELEGMKQQKALKTEKSQIEAEANNQRNLSVKPQSDLKSRSLISRDAYNNLEHANYRLDSEIKTLRHGGSVLYPDVEGIKTQVKEEAVNDRGGTE</sequence>
<dbReference type="OrthoDB" id="198977at2759"/>
<protein>
    <submittedName>
        <fullName evidence="2">Uncharacterized protein</fullName>
    </submittedName>
</protein>
<dbReference type="EMBL" id="CAJGYO010000010">
    <property type="protein sequence ID" value="CAD6257778.1"/>
    <property type="molecule type" value="Genomic_DNA"/>
</dbReference>
<dbReference type="AlphaFoldDB" id="A0A811QHD4"/>
<reference evidence="2" key="1">
    <citation type="submission" date="2020-10" db="EMBL/GenBank/DDBJ databases">
        <authorList>
            <person name="Han B."/>
            <person name="Lu T."/>
            <person name="Zhao Q."/>
            <person name="Huang X."/>
            <person name="Zhao Y."/>
        </authorList>
    </citation>
    <scope>NUCLEOTIDE SEQUENCE</scope>
</reference>